<sequence>MPKNKKPIPTKAKKQGSCFENATTKHGEEYLGEKFGFENLCDIAPDHLDDFGTLRGVDLAL</sequence>
<comment type="caution">
    <text evidence="1">The sequence shown here is derived from an EMBL/GenBank/DDBJ whole genome shotgun (WGS) entry which is preliminary data.</text>
</comment>
<keyword evidence="2" id="KW-1185">Reference proteome</keyword>
<evidence type="ECO:0000313" key="1">
    <source>
        <dbReference type="EMBL" id="GFS38305.1"/>
    </source>
</evidence>
<accession>A0A7J0DPC1</accession>
<name>A0A7J0DPC1_9ERIC</name>
<proteinExistence type="predicted"/>
<protein>
    <submittedName>
        <fullName evidence="1">Uncharacterized protein</fullName>
    </submittedName>
</protein>
<dbReference type="EMBL" id="BJWL01000307">
    <property type="protein sequence ID" value="GFS38305.1"/>
    <property type="molecule type" value="Genomic_DNA"/>
</dbReference>
<organism evidence="1 2">
    <name type="scientific">Actinidia rufa</name>
    <dbReference type="NCBI Taxonomy" id="165716"/>
    <lineage>
        <taxon>Eukaryota</taxon>
        <taxon>Viridiplantae</taxon>
        <taxon>Streptophyta</taxon>
        <taxon>Embryophyta</taxon>
        <taxon>Tracheophyta</taxon>
        <taxon>Spermatophyta</taxon>
        <taxon>Magnoliopsida</taxon>
        <taxon>eudicotyledons</taxon>
        <taxon>Gunneridae</taxon>
        <taxon>Pentapetalae</taxon>
        <taxon>asterids</taxon>
        <taxon>Ericales</taxon>
        <taxon>Actinidiaceae</taxon>
        <taxon>Actinidia</taxon>
    </lineage>
</organism>
<dbReference type="AlphaFoldDB" id="A0A7J0DPC1"/>
<evidence type="ECO:0000313" key="2">
    <source>
        <dbReference type="Proteomes" id="UP000585474"/>
    </source>
</evidence>
<reference evidence="2" key="1">
    <citation type="submission" date="2019-07" db="EMBL/GenBank/DDBJ databases">
        <title>De Novo Assembly of kiwifruit Actinidia rufa.</title>
        <authorList>
            <person name="Sugita-Konishi S."/>
            <person name="Sato K."/>
            <person name="Mori E."/>
            <person name="Abe Y."/>
            <person name="Kisaki G."/>
            <person name="Hamano K."/>
            <person name="Suezawa K."/>
            <person name="Otani M."/>
            <person name="Fukuda T."/>
            <person name="Manabe T."/>
            <person name="Gomi K."/>
            <person name="Tabuchi M."/>
            <person name="Akimitsu K."/>
            <person name="Kataoka I."/>
        </authorList>
    </citation>
    <scope>NUCLEOTIDE SEQUENCE [LARGE SCALE GENOMIC DNA]</scope>
    <source>
        <strain evidence="2">cv. Fuchu</strain>
    </source>
</reference>
<gene>
    <name evidence="1" type="ORF">Acr_00g0056730</name>
</gene>
<dbReference type="Proteomes" id="UP000585474">
    <property type="component" value="Unassembled WGS sequence"/>
</dbReference>